<gene>
    <name evidence="1" type="ORF">FWK35_00028830</name>
</gene>
<dbReference type="AlphaFoldDB" id="A0A6G0XXH9"/>
<comment type="caution">
    <text evidence="1">The sequence shown here is derived from an EMBL/GenBank/DDBJ whole genome shotgun (WGS) entry which is preliminary data.</text>
</comment>
<accession>A0A6G0XXH9</accession>
<dbReference type="OrthoDB" id="8065733at2759"/>
<protein>
    <submittedName>
        <fullName evidence="1">Integrase catalytic domain-containing protein</fullName>
    </submittedName>
</protein>
<evidence type="ECO:0000313" key="2">
    <source>
        <dbReference type="Proteomes" id="UP000478052"/>
    </source>
</evidence>
<reference evidence="1 2" key="1">
    <citation type="submission" date="2019-08" db="EMBL/GenBank/DDBJ databases">
        <title>Whole genome of Aphis craccivora.</title>
        <authorList>
            <person name="Voronova N.V."/>
            <person name="Shulinski R.S."/>
            <person name="Bandarenka Y.V."/>
            <person name="Zhorov D.G."/>
            <person name="Warner D."/>
        </authorList>
    </citation>
    <scope>NUCLEOTIDE SEQUENCE [LARGE SCALE GENOMIC DNA]</scope>
    <source>
        <strain evidence="1">180601</strain>
        <tissue evidence="1">Whole Body</tissue>
    </source>
</reference>
<dbReference type="EMBL" id="VUJU01007480">
    <property type="protein sequence ID" value="KAF0745149.1"/>
    <property type="molecule type" value="Genomic_DNA"/>
</dbReference>
<sequence length="167" mass="19290">MQDKVESQRVWYNFGVYRNSKNHRAIINSVSYNAIKNTEIQQLADPQFWALGRVKMLTGAEIFYKLICPGQHRQNSIPPLLFQETMLGWVASGKINHFNTNGSKAASATVHFDERLEQSIQSFWELEEVNSAKKLLYKIKGLESMTYTNPMFSIDFQKIFFNQSVVS</sequence>
<keyword evidence="2" id="KW-1185">Reference proteome</keyword>
<organism evidence="1 2">
    <name type="scientific">Aphis craccivora</name>
    <name type="common">Cowpea aphid</name>
    <dbReference type="NCBI Taxonomy" id="307492"/>
    <lineage>
        <taxon>Eukaryota</taxon>
        <taxon>Metazoa</taxon>
        <taxon>Ecdysozoa</taxon>
        <taxon>Arthropoda</taxon>
        <taxon>Hexapoda</taxon>
        <taxon>Insecta</taxon>
        <taxon>Pterygota</taxon>
        <taxon>Neoptera</taxon>
        <taxon>Paraneoptera</taxon>
        <taxon>Hemiptera</taxon>
        <taxon>Sternorrhyncha</taxon>
        <taxon>Aphidomorpha</taxon>
        <taxon>Aphidoidea</taxon>
        <taxon>Aphididae</taxon>
        <taxon>Aphidini</taxon>
        <taxon>Aphis</taxon>
        <taxon>Aphis</taxon>
    </lineage>
</organism>
<dbReference type="Proteomes" id="UP000478052">
    <property type="component" value="Unassembled WGS sequence"/>
</dbReference>
<proteinExistence type="predicted"/>
<name>A0A6G0XXH9_APHCR</name>
<evidence type="ECO:0000313" key="1">
    <source>
        <dbReference type="EMBL" id="KAF0745149.1"/>
    </source>
</evidence>